<organism evidence="2 3">
    <name type="scientific">Trichonephila clavata</name>
    <name type="common">Joro spider</name>
    <name type="synonym">Nephila clavata</name>
    <dbReference type="NCBI Taxonomy" id="2740835"/>
    <lineage>
        <taxon>Eukaryota</taxon>
        <taxon>Metazoa</taxon>
        <taxon>Ecdysozoa</taxon>
        <taxon>Arthropoda</taxon>
        <taxon>Chelicerata</taxon>
        <taxon>Arachnida</taxon>
        <taxon>Araneae</taxon>
        <taxon>Araneomorphae</taxon>
        <taxon>Entelegynae</taxon>
        <taxon>Araneoidea</taxon>
        <taxon>Nephilidae</taxon>
        <taxon>Trichonephila</taxon>
    </lineage>
</organism>
<gene>
    <name evidence="2" type="ORF">TNCT_165501</name>
</gene>
<proteinExistence type="predicted"/>
<feature type="signal peptide" evidence="1">
    <location>
        <begin position="1"/>
        <end position="17"/>
    </location>
</feature>
<evidence type="ECO:0000256" key="1">
    <source>
        <dbReference type="SAM" id="SignalP"/>
    </source>
</evidence>
<feature type="chain" id="PRO_5036460390" description="Secreted protein" evidence="1">
    <location>
        <begin position="18"/>
        <end position="68"/>
    </location>
</feature>
<protein>
    <recommendedName>
        <fullName evidence="4">Secreted protein</fullName>
    </recommendedName>
</protein>
<evidence type="ECO:0000313" key="2">
    <source>
        <dbReference type="EMBL" id="GFR28734.1"/>
    </source>
</evidence>
<sequence>MSMLTLLQSMKLLMVRYMVTPPALRLGDDDATTDDAVAICLRLAVLQYDLRSQNQAHSLAWNIPSNSR</sequence>
<accession>A0A8X6M2C3</accession>
<comment type="caution">
    <text evidence="2">The sequence shown here is derived from an EMBL/GenBank/DDBJ whole genome shotgun (WGS) entry which is preliminary data.</text>
</comment>
<evidence type="ECO:0008006" key="4">
    <source>
        <dbReference type="Google" id="ProtNLM"/>
    </source>
</evidence>
<dbReference type="EMBL" id="BMAO01009109">
    <property type="protein sequence ID" value="GFR28734.1"/>
    <property type="molecule type" value="Genomic_DNA"/>
</dbReference>
<dbReference type="AlphaFoldDB" id="A0A8X6M2C3"/>
<keyword evidence="3" id="KW-1185">Reference proteome</keyword>
<evidence type="ECO:0000313" key="3">
    <source>
        <dbReference type="Proteomes" id="UP000887116"/>
    </source>
</evidence>
<name>A0A8X6M2C3_TRICU</name>
<keyword evidence="1" id="KW-0732">Signal</keyword>
<dbReference type="Proteomes" id="UP000887116">
    <property type="component" value="Unassembled WGS sequence"/>
</dbReference>
<reference evidence="2" key="1">
    <citation type="submission" date="2020-07" db="EMBL/GenBank/DDBJ databases">
        <title>Multicomponent nature underlies the extraordinary mechanical properties of spider dragline silk.</title>
        <authorList>
            <person name="Kono N."/>
            <person name="Nakamura H."/>
            <person name="Mori M."/>
            <person name="Yoshida Y."/>
            <person name="Ohtoshi R."/>
            <person name="Malay A.D."/>
            <person name="Moran D.A.P."/>
            <person name="Tomita M."/>
            <person name="Numata K."/>
            <person name="Arakawa K."/>
        </authorList>
    </citation>
    <scope>NUCLEOTIDE SEQUENCE</scope>
</reference>